<dbReference type="GO" id="GO:0080044">
    <property type="term" value="F:quercetin 7-O-glucosyltransferase activity"/>
    <property type="evidence" value="ECO:0007669"/>
    <property type="project" value="TreeGrafter"/>
</dbReference>
<gene>
    <name evidence="3" type="ORF">RJ640_006602</name>
</gene>
<organism evidence="3 4">
    <name type="scientific">Escallonia rubra</name>
    <dbReference type="NCBI Taxonomy" id="112253"/>
    <lineage>
        <taxon>Eukaryota</taxon>
        <taxon>Viridiplantae</taxon>
        <taxon>Streptophyta</taxon>
        <taxon>Embryophyta</taxon>
        <taxon>Tracheophyta</taxon>
        <taxon>Spermatophyta</taxon>
        <taxon>Magnoliopsida</taxon>
        <taxon>eudicotyledons</taxon>
        <taxon>Gunneridae</taxon>
        <taxon>Pentapetalae</taxon>
        <taxon>asterids</taxon>
        <taxon>campanulids</taxon>
        <taxon>Escalloniales</taxon>
        <taxon>Escalloniaceae</taxon>
        <taxon>Escallonia</taxon>
    </lineage>
</organism>
<dbReference type="AlphaFoldDB" id="A0AA88R4D6"/>
<sequence length="948" mass="106327">MIPDGIPPSESDTDAMPDVLTICDSTNKHCLAPFRDLLFKLSNSSNVPPVTCIVSDVVMSFTLTAAEEFGVPDVVFWTASACSLMAYAQYPNLIQRGLIPLKGMQDIRLRDLPTFIRTTNPDDFMVKFVMQLIEQAQRASAIVINTFEELEYDVLCPRSAIFPPICTIGPLQLLSDQINDNRLECLGSNFWKEDSECLKWLDSKEPNSVLYVNFGSIAVLTSEQFFEFCWGLANSNQNFLWIIRPDLVTGDSAIIPPDFSLATKDRGMLTSWCPQEQVLSHPSIGGFLTHNGWNSTIESISAGVPMICWPFFADQQTNCWHCCNKWGIGMEIDNDVKRNEVERLVRELLAFTSRSSTEFMHRRLLEFRGPDSLNSLSSFRFEMIPADGFHRRRVTPMPCQTFSPFATPLVSTGLAPFRDPLFKLNYSSNVPLVTCIVSGIVMSFTLTAAEEFGVPDVLFSTASTCSFMALAQYPNLIQRGLIPLKGQGHITPMLNLAKLLHSKGFHITFVNTEFAHGRLLKSRGPDSLNGLSSFRFEMIADGIPPAESDTVRMPDVFAVCDSARNHCLAPFRDLLFKLNNSSDVPPVTCIFSDIVMSFTLTAAEELGVPNVGIRLRDIPTYVRTTNVDDFLVKLAMQLTETAQKASAIVINTIEELECDVLSALSAIFPPICAIGPLQLRVDHVDDNRLECLGSNFWKEDSECFKWLGSKEPNSVLYVNFGSITILTSEQFFEFCWGLANSNQNFLWIIRPDLVTGESAIIPPDFSLATKDRGMLTSWCPQEQVLSHPSIGVFLTHNGWNSTIESISAGVPMICWPFFADQQTNCWYCCNKWGIGMEIDTDVKRNEIETLVRELMVEFNHRRLLKTRGPNSLNGLSSFSFETITDLLLQYASYITNGHLDKVLDWVPGMKNIRLKDIPTFIRTTNPDDIMISLSSAKLRELIELLQLF</sequence>
<evidence type="ECO:0000256" key="1">
    <source>
        <dbReference type="ARBA" id="ARBA00009995"/>
    </source>
</evidence>
<proteinExistence type="inferred from homology"/>
<dbReference type="Pfam" id="PF00201">
    <property type="entry name" value="UDPGT"/>
    <property type="match status" value="2"/>
</dbReference>
<dbReference type="PANTHER" id="PTHR11926:SF774">
    <property type="entry name" value="UDP-GLYCOSYLTRANSFERASE 85A1-RELATED"/>
    <property type="match status" value="1"/>
</dbReference>
<keyword evidence="2" id="KW-0808">Transferase</keyword>
<reference evidence="3" key="1">
    <citation type="submission" date="2022-12" db="EMBL/GenBank/DDBJ databases">
        <title>Draft genome assemblies for two species of Escallonia (Escalloniales).</title>
        <authorList>
            <person name="Chanderbali A."/>
            <person name="Dervinis C."/>
            <person name="Anghel I."/>
            <person name="Soltis D."/>
            <person name="Soltis P."/>
            <person name="Zapata F."/>
        </authorList>
    </citation>
    <scope>NUCLEOTIDE SEQUENCE</scope>
    <source>
        <strain evidence="3">UCBG92.1500</strain>
        <tissue evidence="3">Leaf</tissue>
    </source>
</reference>
<dbReference type="InterPro" id="IPR002213">
    <property type="entry name" value="UDP_glucos_trans"/>
</dbReference>
<dbReference type="FunFam" id="3.40.50.2000:FF:000027">
    <property type="entry name" value="Glycosyltransferase"/>
    <property type="match status" value="2"/>
</dbReference>
<evidence type="ECO:0000313" key="4">
    <source>
        <dbReference type="Proteomes" id="UP001187471"/>
    </source>
</evidence>
<dbReference type="SUPFAM" id="SSF53756">
    <property type="entry name" value="UDP-Glycosyltransferase/glycogen phosphorylase"/>
    <property type="match status" value="3"/>
</dbReference>
<evidence type="ECO:0000313" key="3">
    <source>
        <dbReference type="EMBL" id="KAK2972536.1"/>
    </source>
</evidence>
<name>A0AA88R4D6_9ASTE</name>
<dbReference type="PANTHER" id="PTHR11926">
    <property type="entry name" value="GLUCOSYL/GLUCURONOSYL TRANSFERASES"/>
    <property type="match status" value="1"/>
</dbReference>
<dbReference type="EMBL" id="JAVXUO010002517">
    <property type="protein sequence ID" value="KAK2972536.1"/>
    <property type="molecule type" value="Genomic_DNA"/>
</dbReference>
<comment type="similarity">
    <text evidence="1">Belongs to the UDP-glycosyltransferase family.</text>
</comment>
<dbReference type="Proteomes" id="UP001187471">
    <property type="component" value="Unassembled WGS sequence"/>
</dbReference>
<dbReference type="GO" id="GO:0080043">
    <property type="term" value="F:quercetin 3-O-glucosyltransferase activity"/>
    <property type="evidence" value="ECO:0007669"/>
    <property type="project" value="TreeGrafter"/>
</dbReference>
<dbReference type="CDD" id="cd03784">
    <property type="entry name" value="GT1_Gtf-like"/>
    <property type="match status" value="2"/>
</dbReference>
<dbReference type="Gene3D" id="3.40.50.2000">
    <property type="entry name" value="Glycogen Phosphorylase B"/>
    <property type="match status" value="5"/>
</dbReference>
<evidence type="ECO:0000256" key="2">
    <source>
        <dbReference type="ARBA" id="ARBA00022679"/>
    </source>
</evidence>
<comment type="caution">
    <text evidence="3">The sequence shown here is derived from an EMBL/GenBank/DDBJ whole genome shotgun (WGS) entry which is preliminary data.</text>
</comment>
<protein>
    <submittedName>
        <fullName evidence="3">Uncharacterized protein</fullName>
    </submittedName>
</protein>
<keyword evidence="4" id="KW-1185">Reference proteome</keyword>
<accession>A0AA88R4D6</accession>